<name>G8QUC0_SPHPG</name>
<dbReference type="Proteomes" id="UP000005632">
    <property type="component" value="Chromosome"/>
</dbReference>
<dbReference type="PROSITE" id="PS51257">
    <property type="entry name" value="PROKAR_LIPOPROTEIN"/>
    <property type="match status" value="1"/>
</dbReference>
<reference evidence="2 3" key="1">
    <citation type="submission" date="2011-11" db="EMBL/GenBank/DDBJ databases">
        <title>Complete sequence of Spirochaeta sp. grapes.</title>
        <authorList>
            <consortium name="US DOE Joint Genome Institute"/>
            <person name="Lucas S."/>
            <person name="Han J."/>
            <person name="Lapidus A."/>
            <person name="Cheng J.-F."/>
            <person name="Goodwin L."/>
            <person name="Pitluck S."/>
            <person name="Peters L."/>
            <person name="Ovchinnikova G."/>
            <person name="Munk A.C."/>
            <person name="Detter J.C."/>
            <person name="Han C."/>
            <person name="Tapia R."/>
            <person name="Land M."/>
            <person name="Hauser L."/>
            <person name="Kyrpides N."/>
            <person name="Ivanova N."/>
            <person name="Pagani I."/>
            <person name="Ritalahtilisa K."/>
            <person name="Loeffler F."/>
            <person name="Woyke T."/>
        </authorList>
    </citation>
    <scope>NUCLEOTIDE SEQUENCE [LARGE SCALE GENOMIC DNA]</scope>
    <source>
        <strain evidence="3">ATCC BAA-1885 / DSM 22778 / Grapes</strain>
    </source>
</reference>
<dbReference type="KEGG" id="sgp:SpiGrapes_0227"/>
<protein>
    <recommendedName>
        <fullName evidence="4">Carboxypeptidase regulatory-like domain-containing protein</fullName>
    </recommendedName>
</protein>
<keyword evidence="3" id="KW-1185">Reference proteome</keyword>
<evidence type="ECO:0000313" key="3">
    <source>
        <dbReference type="Proteomes" id="UP000005632"/>
    </source>
</evidence>
<dbReference type="GO" id="GO:0030246">
    <property type="term" value="F:carbohydrate binding"/>
    <property type="evidence" value="ECO:0007669"/>
    <property type="project" value="InterPro"/>
</dbReference>
<dbReference type="STRING" id="158190.SpiGrapes_0227"/>
<accession>G8QUC0</accession>
<proteinExistence type="predicted"/>
<dbReference type="eggNOG" id="COG4676">
    <property type="taxonomic scope" value="Bacteria"/>
</dbReference>
<dbReference type="RefSeq" id="WP_014268939.1">
    <property type="nucleotide sequence ID" value="NC_016633.1"/>
</dbReference>
<feature type="signal peptide" evidence="1">
    <location>
        <begin position="1"/>
        <end position="24"/>
    </location>
</feature>
<evidence type="ECO:0000313" key="2">
    <source>
        <dbReference type="EMBL" id="AEV28090.1"/>
    </source>
</evidence>
<gene>
    <name evidence="2" type="ordered locus">SpiGrapes_0227</name>
</gene>
<sequence length="252" mass="27058">MKRIIRILVCTLLLASLLASCEMAVNLQESNGRVTGIVQDSTNTTGVEGVLVSVSGLDITTTTDATGYFTISLPSGTHILHFTKIGFTFTEVSVTIASGNTVDIGSDGEDVVAYTPLSAGQIRIVLTWGENPADLDSHLYIPGIDQEIYYADKVATDDSANLDWDDTTSYGPETITITTQLSGTYYYSIYHFSGYGNLGTSSAVVKVYDDTGLIRTFTAATATGDGTKIWWRVFSLDGSVMTAQNSFSDTGW</sequence>
<dbReference type="HOGENOM" id="CLU_1033787_0_0_12"/>
<dbReference type="Gene3D" id="2.60.120.380">
    <property type="match status" value="1"/>
</dbReference>
<feature type="chain" id="PRO_5003515188" description="Carboxypeptidase regulatory-like domain-containing protein" evidence="1">
    <location>
        <begin position="25"/>
        <end position="252"/>
    </location>
</feature>
<dbReference type="InterPro" id="IPR013784">
    <property type="entry name" value="Carb-bd-like_fold"/>
</dbReference>
<dbReference type="AlphaFoldDB" id="G8QUC0"/>
<organism evidence="2 3">
    <name type="scientific">Sphaerochaeta pleomorpha (strain ATCC BAA-1885 / DSM 22778 / Grapes)</name>
    <dbReference type="NCBI Taxonomy" id="158190"/>
    <lineage>
        <taxon>Bacteria</taxon>
        <taxon>Pseudomonadati</taxon>
        <taxon>Spirochaetota</taxon>
        <taxon>Spirochaetia</taxon>
        <taxon>Spirochaetales</taxon>
        <taxon>Sphaerochaetaceae</taxon>
        <taxon>Sphaerochaeta</taxon>
    </lineage>
</organism>
<dbReference type="Gene3D" id="2.60.40.1120">
    <property type="entry name" value="Carboxypeptidase-like, regulatory domain"/>
    <property type="match status" value="1"/>
</dbReference>
<keyword evidence="1" id="KW-0732">Signal</keyword>
<dbReference type="SUPFAM" id="SSF49452">
    <property type="entry name" value="Starch-binding domain-like"/>
    <property type="match status" value="1"/>
</dbReference>
<dbReference type="EMBL" id="CP003155">
    <property type="protein sequence ID" value="AEV28090.1"/>
    <property type="molecule type" value="Genomic_DNA"/>
</dbReference>
<evidence type="ECO:0008006" key="4">
    <source>
        <dbReference type="Google" id="ProtNLM"/>
    </source>
</evidence>
<evidence type="ECO:0000256" key="1">
    <source>
        <dbReference type="SAM" id="SignalP"/>
    </source>
</evidence>
<dbReference type="Pfam" id="PF13715">
    <property type="entry name" value="CarbopepD_reg_2"/>
    <property type="match status" value="1"/>
</dbReference>